<dbReference type="InterPro" id="IPR038765">
    <property type="entry name" value="Papain-like_cys_pep_sf"/>
</dbReference>
<organism evidence="2">
    <name type="scientific">viral metagenome</name>
    <dbReference type="NCBI Taxonomy" id="1070528"/>
    <lineage>
        <taxon>unclassified sequences</taxon>
        <taxon>metagenomes</taxon>
        <taxon>organismal metagenomes</taxon>
    </lineage>
</organism>
<reference evidence="2" key="1">
    <citation type="journal article" date="2020" name="Nature">
        <title>Giant virus diversity and host interactions through global metagenomics.</title>
        <authorList>
            <person name="Schulz F."/>
            <person name="Roux S."/>
            <person name="Paez-Espino D."/>
            <person name="Jungbluth S."/>
            <person name="Walsh D.A."/>
            <person name="Denef V.J."/>
            <person name="McMahon K.D."/>
            <person name="Konstantinidis K.T."/>
            <person name="Eloe-Fadrosh E.A."/>
            <person name="Kyrpides N.C."/>
            <person name="Woyke T."/>
        </authorList>
    </citation>
    <scope>NUCLEOTIDE SEQUENCE</scope>
    <source>
        <strain evidence="2">GVMAG-M-3300013004-44</strain>
    </source>
</reference>
<dbReference type="AlphaFoldDB" id="A0A6C0BHS2"/>
<dbReference type="Pfam" id="PF05257">
    <property type="entry name" value="CHAP"/>
    <property type="match status" value="1"/>
</dbReference>
<dbReference type="PANTHER" id="PTHR30094">
    <property type="entry name" value="BIFUNCTIONAL GLUTATHIONYLSPERMIDINE SYNTHETASE/AMIDASE-RELATED"/>
    <property type="match status" value="1"/>
</dbReference>
<sequence>MSFINYMTHHGRVYPTGIRGQCVEFARRWLIHHDILFENVEHAIDIWNIPSVIRLSDQQVVPFHSIRNDGRNLPTIGSLFIYRQTNELPYGHVAVVIGVDHEKRQVFIDDRNRVGHSKTIPILTNGIDDPDIIGWKVVM</sequence>
<feature type="domain" description="Peptidase C51" evidence="1">
    <location>
        <begin position="1"/>
        <end position="139"/>
    </location>
</feature>
<dbReference type="SUPFAM" id="SSF54001">
    <property type="entry name" value="Cysteine proteinases"/>
    <property type="match status" value="1"/>
</dbReference>
<accession>A0A6C0BHS2</accession>
<protein>
    <recommendedName>
        <fullName evidence="1">Peptidase C51 domain-containing protein</fullName>
    </recommendedName>
</protein>
<dbReference type="Gene3D" id="3.90.1720.10">
    <property type="entry name" value="endopeptidase domain like (from Nostoc punctiforme)"/>
    <property type="match status" value="1"/>
</dbReference>
<proteinExistence type="predicted"/>
<dbReference type="InterPro" id="IPR007921">
    <property type="entry name" value="CHAP_dom"/>
</dbReference>
<evidence type="ECO:0000259" key="1">
    <source>
        <dbReference type="PROSITE" id="PS50911"/>
    </source>
</evidence>
<dbReference type="PANTHER" id="PTHR30094:SF14">
    <property type="entry name" value="D-ALANYL-GLYCYL ENDOPEPTIDASE-LIKE PROTEIN"/>
    <property type="match status" value="1"/>
</dbReference>
<dbReference type="PROSITE" id="PS50911">
    <property type="entry name" value="CHAP"/>
    <property type="match status" value="1"/>
</dbReference>
<evidence type="ECO:0000313" key="2">
    <source>
        <dbReference type="EMBL" id="QHS90948.1"/>
    </source>
</evidence>
<dbReference type="EMBL" id="MN739154">
    <property type="protein sequence ID" value="QHS90948.1"/>
    <property type="molecule type" value="Genomic_DNA"/>
</dbReference>
<dbReference type="GO" id="GO:0016874">
    <property type="term" value="F:ligase activity"/>
    <property type="evidence" value="ECO:0007669"/>
    <property type="project" value="TreeGrafter"/>
</dbReference>
<name>A0A6C0BHS2_9ZZZZ</name>
<dbReference type="InterPro" id="IPR051705">
    <property type="entry name" value="Gsp_Synthetase/Amidase"/>
</dbReference>